<proteinExistence type="predicted"/>
<comment type="caution">
    <text evidence="2">The sequence shown here is derived from an EMBL/GenBank/DDBJ whole genome shotgun (WGS) entry which is preliminary data.</text>
</comment>
<reference evidence="2" key="1">
    <citation type="journal article" date="2023" name="Front. Microbiol.">
        <title>Genomic-based phylogenetic and metabolic analyses of the genus Natronomonas, and description of Natronomonas aquatica sp. nov.</title>
        <authorList>
            <person name="Garcia-Roldan A."/>
            <person name="Duran-Viseras A."/>
            <person name="de la Haba R.R."/>
            <person name="Corral P."/>
            <person name="Sanchez-Porro C."/>
            <person name="Ventosa A."/>
        </authorList>
    </citation>
    <scope>NUCLEOTIDE SEQUENCE</scope>
    <source>
        <strain evidence="2">F2-12</strain>
    </source>
</reference>
<name>A0A9R1D7F0_9EURY</name>
<organism evidence="2 3">
    <name type="scientific">Natronomonas aquatica</name>
    <dbReference type="NCBI Taxonomy" id="2841590"/>
    <lineage>
        <taxon>Archaea</taxon>
        <taxon>Methanobacteriati</taxon>
        <taxon>Methanobacteriota</taxon>
        <taxon>Stenosarchaea group</taxon>
        <taxon>Halobacteria</taxon>
        <taxon>Halobacteriales</taxon>
        <taxon>Natronomonadaceae</taxon>
        <taxon>Natronomonas</taxon>
    </lineage>
</organism>
<keyword evidence="3" id="KW-1185">Reference proteome</keyword>
<evidence type="ECO:0000313" key="3">
    <source>
        <dbReference type="Proteomes" id="UP001139494"/>
    </source>
</evidence>
<feature type="compositionally biased region" description="Basic and acidic residues" evidence="1">
    <location>
        <begin position="56"/>
        <end position="84"/>
    </location>
</feature>
<evidence type="ECO:0000313" key="2">
    <source>
        <dbReference type="EMBL" id="MCQ4334687.1"/>
    </source>
</evidence>
<feature type="region of interest" description="Disordered" evidence="1">
    <location>
        <begin position="56"/>
        <end position="89"/>
    </location>
</feature>
<dbReference type="RefSeq" id="WP_256030762.1">
    <property type="nucleotide sequence ID" value="NZ_JAHLKM010000032.1"/>
</dbReference>
<evidence type="ECO:0000256" key="1">
    <source>
        <dbReference type="SAM" id="MobiDB-lite"/>
    </source>
</evidence>
<dbReference type="AlphaFoldDB" id="A0A9R1D7F0"/>
<dbReference type="EMBL" id="JAHLKM010000032">
    <property type="protein sequence ID" value="MCQ4334687.1"/>
    <property type="molecule type" value="Genomic_DNA"/>
</dbReference>
<protein>
    <submittedName>
        <fullName evidence="2">Uncharacterized protein</fullName>
    </submittedName>
</protein>
<gene>
    <name evidence="2" type="ORF">KM295_14610</name>
</gene>
<dbReference type="Proteomes" id="UP001139494">
    <property type="component" value="Unassembled WGS sequence"/>
</dbReference>
<sequence>MATRRRTFLTALAGIAVVGGGYSQRRRIQRRDDVAAIGAALEIDRPTPEAAVSVRPEHATAAHERASGHVTGTERLRSSESGDGDRDDDALEEARQELDEYAPETLEGDGARLEALDAYRLAIARSATVRGRLYGDGRGNPSPELRRRIDSLEADLGAFEPAYSGGEIPETIVQCAEADERYRNARSDLEAAVRMADGEEYANDVAWEQAAVGSTRLYDARQFLRDREGPDRTDALGSAFDRLTGTIAEAIDGMEWRYDDAHASYPATRFRDAGLAERADPQRDPGPGRLASAVRSRARQATVAVTLGRFGDVPARSHWEELGYELGTAAGTVSEARAAAVGAIEATADAVGSDPLARWLLSDILGTVASADRRLSRLADDPNAGNERWWTTRYDRSVLEYRAAEAESEAIPTVLARIEGR</sequence>
<accession>A0A9R1D7F0</accession>